<proteinExistence type="predicted"/>
<reference evidence="2" key="1">
    <citation type="journal article" date="2020" name="Stud. Mycol.">
        <title>101 Dothideomycetes genomes: a test case for predicting lifestyles and emergence of pathogens.</title>
        <authorList>
            <person name="Haridas S."/>
            <person name="Albert R."/>
            <person name="Binder M."/>
            <person name="Bloem J."/>
            <person name="Labutti K."/>
            <person name="Salamov A."/>
            <person name="Andreopoulos B."/>
            <person name="Baker S."/>
            <person name="Barry K."/>
            <person name="Bills G."/>
            <person name="Bluhm B."/>
            <person name="Cannon C."/>
            <person name="Castanera R."/>
            <person name="Culley D."/>
            <person name="Daum C."/>
            <person name="Ezra D."/>
            <person name="Gonzalez J."/>
            <person name="Henrissat B."/>
            <person name="Kuo A."/>
            <person name="Liang C."/>
            <person name="Lipzen A."/>
            <person name="Lutzoni F."/>
            <person name="Magnuson J."/>
            <person name="Mondo S."/>
            <person name="Nolan M."/>
            <person name="Ohm R."/>
            <person name="Pangilinan J."/>
            <person name="Park H.-J."/>
            <person name="Ramirez L."/>
            <person name="Alfaro M."/>
            <person name="Sun H."/>
            <person name="Tritt A."/>
            <person name="Yoshinaga Y."/>
            <person name="Zwiers L.-H."/>
            <person name="Turgeon B."/>
            <person name="Goodwin S."/>
            <person name="Spatafora J."/>
            <person name="Crous P."/>
            <person name="Grigoriev I."/>
        </authorList>
    </citation>
    <scope>NUCLEOTIDE SEQUENCE</scope>
    <source>
        <strain evidence="2">CBS 207.26</strain>
    </source>
</reference>
<keyword evidence="1" id="KW-0472">Membrane</keyword>
<sequence>MTSSWLHRKRKGELIELAQKANVPDADSLLKDDLVEALQDRLEANETTYGKQSVFSEFYKRTGSPVKRERPSPSEGGVIAVTKTRRRQTKLLDNADSEEPTPEKAVVTRTPRTVSRVASRVSQVDLPASPAQLAEVAEQSFEAAKSKANELWKKSYIEEAVEFVRENASSVTAVQLLVLLIESAGLQWNTLTWVHAFDSPTVPQLSLTSKEVHLPDLTLLLTSKFWAPASLWSLTSLFLPLVVSYFFNLTLKSNTRHKSSRGTYTVDPLTFNIVKAILQYVVYSPEALPQPAGVPHVEYISSEWGPFSAETVNAVRLSVPGQYFGLQIGAIVGILISIYDAALKK</sequence>
<feature type="transmembrane region" description="Helical" evidence="1">
    <location>
        <begin position="225"/>
        <end position="247"/>
    </location>
</feature>
<keyword evidence="1" id="KW-0812">Transmembrane</keyword>
<dbReference type="Proteomes" id="UP000800200">
    <property type="component" value="Unassembled WGS sequence"/>
</dbReference>
<dbReference type="PANTHER" id="PTHR41807:SF1">
    <property type="entry name" value="GLUTATHIONE TRANSFERASE 3"/>
    <property type="match status" value="1"/>
</dbReference>
<evidence type="ECO:0000256" key="1">
    <source>
        <dbReference type="SAM" id="Phobius"/>
    </source>
</evidence>
<evidence type="ECO:0000313" key="2">
    <source>
        <dbReference type="EMBL" id="KAF2187904.1"/>
    </source>
</evidence>
<dbReference type="PANTHER" id="PTHR41807">
    <property type="entry name" value="GLUTATHIONE TRANSFERASE 3"/>
    <property type="match status" value="1"/>
</dbReference>
<evidence type="ECO:0000313" key="3">
    <source>
        <dbReference type="Proteomes" id="UP000800200"/>
    </source>
</evidence>
<gene>
    <name evidence="2" type="ORF">K469DRAFT_568132</name>
</gene>
<keyword evidence="1" id="KW-1133">Transmembrane helix</keyword>
<dbReference type="InterPro" id="IPR038872">
    <property type="entry name" value="Put_GTT3"/>
</dbReference>
<protein>
    <submittedName>
        <fullName evidence="2">Uncharacterized protein</fullName>
    </submittedName>
</protein>
<name>A0A6A6E7X6_9PEZI</name>
<accession>A0A6A6E7X6</accession>
<dbReference type="AlphaFoldDB" id="A0A6A6E7X6"/>
<dbReference type="OrthoDB" id="4034134at2759"/>
<feature type="transmembrane region" description="Helical" evidence="1">
    <location>
        <begin position="323"/>
        <end position="343"/>
    </location>
</feature>
<organism evidence="2 3">
    <name type="scientific">Zopfia rhizophila CBS 207.26</name>
    <dbReference type="NCBI Taxonomy" id="1314779"/>
    <lineage>
        <taxon>Eukaryota</taxon>
        <taxon>Fungi</taxon>
        <taxon>Dikarya</taxon>
        <taxon>Ascomycota</taxon>
        <taxon>Pezizomycotina</taxon>
        <taxon>Dothideomycetes</taxon>
        <taxon>Dothideomycetes incertae sedis</taxon>
        <taxon>Zopfiaceae</taxon>
        <taxon>Zopfia</taxon>
    </lineage>
</organism>
<dbReference type="GO" id="GO:0016020">
    <property type="term" value="C:membrane"/>
    <property type="evidence" value="ECO:0007669"/>
    <property type="project" value="TreeGrafter"/>
</dbReference>
<keyword evidence="3" id="KW-1185">Reference proteome</keyword>
<dbReference type="EMBL" id="ML994625">
    <property type="protein sequence ID" value="KAF2187904.1"/>
    <property type="molecule type" value="Genomic_DNA"/>
</dbReference>